<dbReference type="Pfam" id="PF00957">
    <property type="entry name" value="Synaptobrevin"/>
    <property type="match status" value="1"/>
</dbReference>
<dbReference type="FunCoup" id="K1RNJ1">
    <property type="interactions" value="882"/>
</dbReference>
<evidence type="ECO:0000256" key="10">
    <source>
        <dbReference type="ARBA" id="ARBA00037845"/>
    </source>
</evidence>
<evidence type="ECO:0000256" key="4">
    <source>
        <dbReference type="ARBA" id="ARBA00022692"/>
    </source>
</evidence>
<dbReference type="CDD" id="cd14824">
    <property type="entry name" value="Longin"/>
    <property type="match status" value="1"/>
</dbReference>
<dbReference type="PRINTS" id="PR00219">
    <property type="entry name" value="SYNAPTOBREVN"/>
</dbReference>
<dbReference type="InterPro" id="IPR051097">
    <property type="entry name" value="Synaptobrevin-like_transport"/>
</dbReference>
<reference evidence="15" key="1">
    <citation type="journal article" date="2012" name="Nature">
        <title>The oyster genome reveals stress adaptation and complexity of shell formation.</title>
        <authorList>
            <person name="Zhang G."/>
            <person name="Fang X."/>
            <person name="Guo X."/>
            <person name="Li L."/>
            <person name="Luo R."/>
            <person name="Xu F."/>
            <person name="Yang P."/>
            <person name="Zhang L."/>
            <person name="Wang X."/>
            <person name="Qi H."/>
            <person name="Xiong Z."/>
            <person name="Que H."/>
            <person name="Xie Y."/>
            <person name="Holland P.W."/>
            <person name="Paps J."/>
            <person name="Zhu Y."/>
            <person name="Wu F."/>
            <person name="Chen Y."/>
            <person name="Wang J."/>
            <person name="Peng C."/>
            <person name="Meng J."/>
            <person name="Yang L."/>
            <person name="Liu J."/>
            <person name="Wen B."/>
            <person name="Zhang N."/>
            <person name="Huang Z."/>
            <person name="Zhu Q."/>
            <person name="Feng Y."/>
            <person name="Mount A."/>
            <person name="Hedgecock D."/>
            <person name="Xu Z."/>
            <person name="Liu Y."/>
            <person name="Domazet-Loso T."/>
            <person name="Du Y."/>
            <person name="Sun X."/>
            <person name="Zhang S."/>
            <person name="Liu B."/>
            <person name="Cheng P."/>
            <person name="Jiang X."/>
            <person name="Li J."/>
            <person name="Fan D."/>
            <person name="Wang W."/>
            <person name="Fu W."/>
            <person name="Wang T."/>
            <person name="Wang B."/>
            <person name="Zhang J."/>
            <person name="Peng Z."/>
            <person name="Li Y."/>
            <person name="Li N."/>
            <person name="Wang J."/>
            <person name="Chen M."/>
            <person name="He Y."/>
            <person name="Tan F."/>
            <person name="Song X."/>
            <person name="Zheng Q."/>
            <person name="Huang R."/>
            <person name="Yang H."/>
            <person name="Du X."/>
            <person name="Chen L."/>
            <person name="Yang M."/>
            <person name="Gaffney P.M."/>
            <person name="Wang S."/>
            <person name="Luo L."/>
            <person name="She Z."/>
            <person name="Ming Y."/>
            <person name="Huang W."/>
            <person name="Zhang S."/>
            <person name="Huang B."/>
            <person name="Zhang Y."/>
            <person name="Qu T."/>
            <person name="Ni P."/>
            <person name="Miao G."/>
            <person name="Wang J."/>
            <person name="Wang Q."/>
            <person name="Steinberg C.E."/>
            <person name="Wang H."/>
            <person name="Li N."/>
            <person name="Qian L."/>
            <person name="Zhang G."/>
            <person name="Li Y."/>
            <person name="Yang H."/>
            <person name="Liu X."/>
            <person name="Wang J."/>
            <person name="Yin Y."/>
            <person name="Wang J."/>
        </authorList>
    </citation>
    <scope>NUCLEOTIDE SEQUENCE [LARGE SCALE GENOMIC DNA]</scope>
    <source>
        <strain evidence="15">05x7-T-G4-1.051#20</strain>
    </source>
</reference>
<dbReference type="GO" id="GO:0030658">
    <property type="term" value="C:transport vesicle membrane"/>
    <property type="evidence" value="ECO:0007669"/>
    <property type="project" value="UniProtKB-SubCell"/>
</dbReference>
<evidence type="ECO:0000256" key="12">
    <source>
        <dbReference type="ARBA" id="ARBA00037875"/>
    </source>
</evidence>
<dbReference type="InParanoid" id="K1RNJ1"/>
<dbReference type="InterPro" id="IPR010908">
    <property type="entry name" value="Longin_dom"/>
</dbReference>
<gene>
    <name evidence="15" type="ORF">CGI_10027283</name>
</gene>
<dbReference type="GO" id="GO:0005789">
    <property type="term" value="C:endoplasmic reticulum membrane"/>
    <property type="evidence" value="ECO:0007669"/>
    <property type="project" value="UniProtKB-SubCell"/>
</dbReference>
<dbReference type="HOGENOM" id="CLU_064620_1_1_1"/>
<evidence type="ECO:0000256" key="5">
    <source>
        <dbReference type="ARBA" id="ARBA00022927"/>
    </source>
</evidence>
<dbReference type="GO" id="GO:0006887">
    <property type="term" value="P:exocytosis"/>
    <property type="evidence" value="ECO:0007669"/>
    <property type="project" value="TreeGrafter"/>
</dbReference>
<accession>K1RNJ1</accession>
<dbReference type="Gene3D" id="3.30.450.50">
    <property type="entry name" value="Longin domain"/>
    <property type="match status" value="1"/>
</dbReference>
<dbReference type="PANTHER" id="PTHR21136">
    <property type="entry name" value="SNARE PROTEINS"/>
    <property type="match status" value="1"/>
</dbReference>
<evidence type="ECO:0000256" key="13">
    <source>
        <dbReference type="ARBA" id="ARBA00039269"/>
    </source>
</evidence>
<keyword evidence="3" id="KW-0813">Transport</keyword>
<evidence type="ECO:0000256" key="3">
    <source>
        <dbReference type="ARBA" id="ARBA00022448"/>
    </source>
</evidence>
<dbReference type="InterPro" id="IPR042855">
    <property type="entry name" value="V_SNARE_CC"/>
</dbReference>
<dbReference type="GO" id="GO:0005484">
    <property type="term" value="F:SNAP receptor activity"/>
    <property type="evidence" value="ECO:0007669"/>
    <property type="project" value="TreeGrafter"/>
</dbReference>
<evidence type="ECO:0000256" key="2">
    <source>
        <dbReference type="ARBA" id="ARBA00008025"/>
    </source>
</evidence>
<organism evidence="15">
    <name type="scientific">Magallana gigas</name>
    <name type="common">Pacific oyster</name>
    <name type="synonym">Crassostrea gigas</name>
    <dbReference type="NCBI Taxonomy" id="29159"/>
    <lineage>
        <taxon>Eukaryota</taxon>
        <taxon>Metazoa</taxon>
        <taxon>Spiralia</taxon>
        <taxon>Lophotrochozoa</taxon>
        <taxon>Mollusca</taxon>
        <taxon>Bivalvia</taxon>
        <taxon>Autobranchia</taxon>
        <taxon>Pteriomorphia</taxon>
        <taxon>Ostreida</taxon>
        <taxon>Ostreoidea</taxon>
        <taxon>Ostreidae</taxon>
        <taxon>Magallana</taxon>
    </lineage>
</organism>
<evidence type="ECO:0000256" key="7">
    <source>
        <dbReference type="ARBA" id="ARBA00023136"/>
    </source>
</evidence>
<dbReference type="GO" id="GO:0031201">
    <property type="term" value="C:SNARE complex"/>
    <property type="evidence" value="ECO:0007669"/>
    <property type="project" value="TreeGrafter"/>
</dbReference>
<name>K1RNJ1_MAGGI</name>
<keyword evidence="4" id="KW-0812">Transmembrane</keyword>
<dbReference type="InterPro" id="IPR011012">
    <property type="entry name" value="Longin-like_dom_sf"/>
</dbReference>
<dbReference type="GO" id="GO:0015031">
    <property type="term" value="P:protein transport"/>
    <property type="evidence" value="ECO:0007669"/>
    <property type="project" value="UniProtKB-KW"/>
</dbReference>
<dbReference type="PROSITE" id="PS00417">
    <property type="entry name" value="SYNAPTOBREVIN"/>
    <property type="match status" value="1"/>
</dbReference>
<dbReference type="PROSITE" id="PS50859">
    <property type="entry name" value="LONGIN"/>
    <property type="match status" value="1"/>
</dbReference>
<dbReference type="GO" id="GO:0000149">
    <property type="term" value="F:SNARE binding"/>
    <property type="evidence" value="ECO:0007669"/>
    <property type="project" value="TreeGrafter"/>
</dbReference>
<dbReference type="InterPro" id="IPR001388">
    <property type="entry name" value="Synaptobrevin-like"/>
</dbReference>
<evidence type="ECO:0000256" key="11">
    <source>
        <dbReference type="ARBA" id="ARBA00037863"/>
    </source>
</evidence>
<dbReference type="Pfam" id="PF13774">
    <property type="entry name" value="Longin"/>
    <property type="match status" value="1"/>
</dbReference>
<dbReference type="SMART" id="SM01270">
    <property type="entry name" value="Longin"/>
    <property type="match status" value="1"/>
</dbReference>
<dbReference type="GO" id="GO:0005794">
    <property type="term" value="C:Golgi apparatus"/>
    <property type="evidence" value="ECO:0007669"/>
    <property type="project" value="UniProtKB-SubCell"/>
</dbReference>
<keyword evidence="6" id="KW-1133">Transmembrane helix</keyword>
<keyword evidence="5" id="KW-0653">Protein transport</keyword>
<evidence type="ECO:0000256" key="14">
    <source>
        <dbReference type="ARBA" id="ARBA00042194"/>
    </source>
</evidence>
<evidence type="ECO:0000256" key="1">
    <source>
        <dbReference type="ARBA" id="ARBA00004163"/>
    </source>
</evidence>
<keyword evidence="7" id="KW-0472">Membrane</keyword>
<dbReference type="AlphaFoldDB" id="K1RNJ1"/>
<sequence>MPILFAVVSRGTTVLAKYASCAGNFTEVTEQILSKIGPEDSKLTYSHGSYLFHYISEDRIIYLCISDDDFERSKAFLFLNEVKRRFQTQYGVRAQTALPYSMNSEFSRVLASQMRYVTDKMEPDKVEKVQGQVDELKGIMVKNIDNIADRGEKLELLVDKTEELNANAVSFKKSSRGLARDNTDCIAITSLTGPGGSQWFDEDRLCVYLRIVISINIIIIHFVPIQSQFDGIVYSAATFHP</sequence>
<comment type="subcellular location">
    <subcellularLocation>
        <location evidence="12">Cytoplasmic vesicle</location>
        <location evidence="12">Phagosome membrane</location>
        <topology evidence="12">Single-pass type IV membrane protein</topology>
    </subcellularLocation>
    <subcellularLocation>
        <location evidence="9">Cytoplasmic vesicle</location>
        <location evidence="9">Secretory vesicle membrane</location>
        <topology evidence="9">Single-pass type IV membrane protein</topology>
    </subcellularLocation>
    <subcellularLocation>
        <location evidence="1">Endoplasmic reticulum membrane</location>
        <topology evidence="1">Single-pass type IV membrane protein</topology>
    </subcellularLocation>
    <subcellularLocation>
        <location evidence="8">Golgi apparatus</location>
        <location evidence="8">trans-Golgi network membrane</location>
        <topology evidence="8">Single-pass type IV membrane protein</topology>
    </subcellularLocation>
    <subcellularLocation>
        <location evidence="10">Late endosome membrane</location>
        <topology evidence="10">Single-pass type IV membrane protein</topology>
    </subcellularLocation>
    <subcellularLocation>
        <location evidence="11">Lysosome membrane</location>
        <topology evidence="11">Single-pass type IV membrane protein</topology>
    </subcellularLocation>
</comment>
<dbReference type="GO" id="GO:0031902">
    <property type="term" value="C:late endosome membrane"/>
    <property type="evidence" value="ECO:0007669"/>
    <property type="project" value="UniProtKB-SubCell"/>
</dbReference>
<dbReference type="FunFam" id="3.30.450.50:FF:000006">
    <property type="entry name" value="Vesicle-associated membrane protein 7"/>
    <property type="match status" value="1"/>
</dbReference>
<proteinExistence type="inferred from homology"/>
<dbReference type="GO" id="GO:0005765">
    <property type="term" value="C:lysosomal membrane"/>
    <property type="evidence" value="ECO:0007669"/>
    <property type="project" value="UniProtKB-SubCell"/>
</dbReference>
<dbReference type="PANTHER" id="PTHR21136:SF179">
    <property type="entry name" value="VESICLE ASSOCIATED MEMBRANE PROTEIN 7-RELATED"/>
    <property type="match status" value="1"/>
</dbReference>
<dbReference type="EMBL" id="JH817465">
    <property type="protein sequence ID" value="EKC43185.1"/>
    <property type="molecule type" value="Genomic_DNA"/>
</dbReference>
<dbReference type="SUPFAM" id="SSF58038">
    <property type="entry name" value="SNARE fusion complex"/>
    <property type="match status" value="1"/>
</dbReference>
<evidence type="ECO:0000313" key="15">
    <source>
        <dbReference type="EMBL" id="EKC43185.1"/>
    </source>
</evidence>
<evidence type="ECO:0000256" key="6">
    <source>
        <dbReference type="ARBA" id="ARBA00022989"/>
    </source>
</evidence>
<dbReference type="SUPFAM" id="SSF64356">
    <property type="entry name" value="SNARE-like"/>
    <property type="match status" value="1"/>
</dbReference>
<dbReference type="PROSITE" id="PS50892">
    <property type="entry name" value="V_SNARE"/>
    <property type="match status" value="1"/>
</dbReference>
<dbReference type="GO" id="GO:0006906">
    <property type="term" value="P:vesicle fusion"/>
    <property type="evidence" value="ECO:0007669"/>
    <property type="project" value="TreeGrafter"/>
</dbReference>
<dbReference type="Gene3D" id="1.20.5.110">
    <property type="match status" value="1"/>
</dbReference>
<evidence type="ECO:0000256" key="9">
    <source>
        <dbReference type="ARBA" id="ARBA00037803"/>
    </source>
</evidence>
<evidence type="ECO:0000256" key="8">
    <source>
        <dbReference type="ARBA" id="ARBA00037801"/>
    </source>
</evidence>
<dbReference type="GO" id="GO:0030670">
    <property type="term" value="C:phagocytic vesicle membrane"/>
    <property type="evidence" value="ECO:0007669"/>
    <property type="project" value="UniProtKB-SubCell"/>
</dbReference>
<dbReference type="CDD" id="cd15871">
    <property type="entry name" value="R-SNARE_VAMP7"/>
    <property type="match status" value="1"/>
</dbReference>
<comment type="similarity">
    <text evidence="2">Belongs to the synaptobrevin family.</text>
</comment>
<protein>
    <recommendedName>
        <fullName evidence="13">Vesicle-associated membrane protein 7</fullName>
    </recommendedName>
    <alternativeName>
        <fullName evidence="14">Synaptobrevin-like protein 1</fullName>
    </alternativeName>
</protein>